<evidence type="ECO:0000256" key="3">
    <source>
        <dbReference type="ARBA" id="ARBA00022603"/>
    </source>
</evidence>
<gene>
    <name evidence="11" type="ORF">J3R30DRAFT_3215157</name>
</gene>
<protein>
    <recommendedName>
        <fullName evidence="2">tRNA (guanine(9)-N1)-methyltransferase</fullName>
        <ecNumber evidence="1">2.1.1.221</ecNumber>
    </recommendedName>
    <alternativeName>
        <fullName evidence="7">tRNA methyltransferase 10</fullName>
    </alternativeName>
    <alternativeName>
        <fullName evidence="6">tRNA(m1G9)-methyltransferase</fullName>
    </alternativeName>
</protein>
<evidence type="ECO:0000313" key="11">
    <source>
        <dbReference type="EMBL" id="KAJ4479130.1"/>
    </source>
</evidence>
<dbReference type="EC" id="2.1.1.221" evidence="1"/>
<evidence type="ECO:0000256" key="6">
    <source>
        <dbReference type="ARBA" id="ARBA00031792"/>
    </source>
</evidence>
<evidence type="ECO:0000256" key="4">
    <source>
        <dbReference type="ARBA" id="ARBA00022679"/>
    </source>
</evidence>
<proteinExistence type="predicted"/>
<dbReference type="InterPro" id="IPR038459">
    <property type="entry name" value="MT_TRM10-typ_sf"/>
</dbReference>
<comment type="catalytic activity">
    <reaction evidence="8">
        <text>guanosine(9) in tRNA + S-adenosyl-L-methionine = N(1)-methylguanosine(9) in tRNA + S-adenosyl-L-homocysteine + H(+)</text>
        <dbReference type="Rhea" id="RHEA:43156"/>
        <dbReference type="Rhea" id="RHEA-COMP:10367"/>
        <dbReference type="Rhea" id="RHEA-COMP:10368"/>
        <dbReference type="ChEBI" id="CHEBI:15378"/>
        <dbReference type="ChEBI" id="CHEBI:57856"/>
        <dbReference type="ChEBI" id="CHEBI:59789"/>
        <dbReference type="ChEBI" id="CHEBI:73542"/>
        <dbReference type="ChEBI" id="CHEBI:74269"/>
        <dbReference type="EC" id="2.1.1.221"/>
    </reaction>
</comment>
<accession>A0A9W9ACX4</accession>
<reference evidence="11" key="1">
    <citation type="submission" date="2022-08" db="EMBL/GenBank/DDBJ databases">
        <title>A Global Phylogenomic Analysis of the Shiitake Genus Lentinula.</title>
        <authorList>
            <consortium name="DOE Joint Genome Institute"/>
            <person name="Sierra-Patev S."/>
            <person name="Min B."/>
            <person name="Naranjo-Ortiz M."/>
            <person name="Looney B."/>
            <person name="Konkel Z."/>
            <person name="Slot J.C."/>
            <person name="Sakamoto Y."/>
            <person name="Steenwyk J.L."/>
            <person name="Rokas A."/>
            <person name="Carro J."/>
            <person name="Camarero S."/>
            <person name="Ferreira P."/>
            <person name="Molpeceres G."/>
            <person name="Ruiz-Duenas F.J."/>
            <person name="Serrano A."/>
            <person name="Henrissat B."/>
            <person name="Drula E."/>
            <person name="Hughes K.W."/>
            <person name="Mata J.L."/>
            <person name="Ishikawa N.K."/>
            <person name="Vargas-Isla R."/>
            <person name="Ushijima S."/>
            <person name="Smith C.A."/>
            <person name="Ahrendt S."/>
            <person name="Andreopoulos W."/>
            <person name="He G."/>
            <person name="Labutti K."/>
            <person name="Lipzen A."/>
            <person name="Ng V."/>
            <person name="Riley R."/>
            <person name="Sandor L."/>
            <person name="Barry K."/>
            <person name="Martinez A.T."/>
            <person name="Xiao Y."/>
            <person name="Gibbons J.G."/>
            <person name="Terashima K."/>
            <person name="Grigoriev I.V."/>
            <person name="Hibbett D.S."/>
        </authorList>
    </citation>
    <scope>NUCLEOTIDE SEQUENCE</scope>
    <source>
        <strain evidence="11">JLM2183</strain>
    </source>
</reference>
<keyword evidence="5" id="KW-0949">S-adenosyl-L-methionine</keyword>
<feature type="non-terminal residue" evidence="11">
    <location>
        <position position="1"/>
    </location>
</feature>
<sequence length="283" mass="32541">MSKKAMKKAAKAERYQAFKLERRAREKQIQKEKRRIKAQKRAAGELDDSAELEEKARKRQKMSGFGGKVVLDLAFDELMSEKEINSLCSQLAYTYSANRNASYPFTLLCTSLNGRTRDRLEAINDGAYRRWSHTEWWDDCYDCLWSSSPGASSSTAGSIEEIGSTQTELDTKKQSVIYLTADSGEEIEELKPDEIYIIGALVDRNRYKSLTLDKANKQFIRHARLPIGKYISSLPTRKVLTVNQVFEIMLNWVETRNWEEAFNSIIPKRKFLDQGKKGKGRKD</sequence>
<evidence type="ECO:0000256" key="1">
    <source>
        <dbReference type="ARBA" id="ARBA00012797"/>
    </source>
</evidence>
<dbReference type="OrthoDB" id="278300at2759"/>
<evidence type="ECO:0000256" key="2">
    <source>
        <dbReference type="ARBA" id="ARBA00020451"/>
    </source>
</evidence>
<dbReference type="PANTHER" id="PTHR13563:SF13">
    <property type="entry name" value="TRNA METHYLTRANSFERASE 10 HOMOLOG A"/>
    <property type="match status" value="1"/>
</dbReference>
<dbReference type="EMBL" id="JAOTPV010000008">
    <property type="protein sequence ID" value="KAJ4479130.1"/>
    <property type="molecule type" value="Genomic_DNA"/>
</dbReference>
<dbReference type="InterPro" id="IPR007356">
    <property type="entry name" value="tRNA_m1G_MeTrfase_euk"/>
</dbReference>
<dbReference type="CDD" id="cd18089">
    <property type="entry name" value="SPOUT_Trm10-like"/>
    <property type="match status" value="1"/>
</dbReference>
<dbReference type="GO" id="GO:0000049">
    <property type="term" value="F:tRNA binding"/>
    <property type="evidence" value="ECO:0007669"/>
    <property type="project" value="TreeGrafter"/>
</dbReference>
<dbReference type="PANTHER" id="PTHR13563">
    <property type="entry name" value="TRNA (GUANINE-9-) METHYLTRANSFERASE"/>
    <property type="match status" value="1"/>
</dbReference>
<comment type="caution">
    <text evidence="11">The sequence shown here is derived from an EMBL/GenBank/DDBJ whole genome shotgun (WGS) entry which is preliminary data.</text>
</comment>
<dbReference type="GO" id="GO:0052905">
    <property type="term" value="F:tRNA (guanosine(9)-N1)-methyltransferase activity"/>
    <property type="evidence" value="ECO:0007669"/>
    <property type="project" value="UniProtKB-EC"/>
</dbReference>
<evidence type="ECO:0000259" key="10">
    <source>
        <dbReference type="PROSITE" id="PS51675"/>
    </source>
</evidence>
<feature type="region of interest" description="Disordered" evidence="9">
    <location>
        <begin position="24"/>
        <end position="48"/>
    </location>
</feature>
<dbReference type="GO" id="GO:0002939">
    <property type="term" value="P:tRNA N1-guanine methylation"/>
    <property type="evidence" value="ECO:0007669"/>
    <property type="project" value="TreeGrafter"/>
</dbReference>
<evidence type="ECO:0000256" key="9">
    <source>
        <dbReference type="SAM" id="MobiDB-lite"/>
    </source>
</evidence>
<dbReference type="AlphaFoldDB" id="A0A9W9ACX4"/>
<keyword evidence="12" id="KW-1185">Reference proteome</keyword>
<dbReference type="InterPro" id="IPR028564">
    <property type="entry name" value="MT_TRM10-typ"/>
</dbReference>
<feature type="domain" description="SAM-dependent MTase TRM10-type" evidence="10">
    <location>
        <begin position="55"/>
        <end position="273"/>
    </location>
</feature>
<dbReference type="Proteomes" id="UP001150266">
    <property type="component" value="Unassembled WGS sequence"/>
</dbReference>
<dbReference type="Gene3D" id="3.40.1280.30">
    <property type="match status" value="1"/>
</dbReference>
<organism evidence="11 12">
    <name type="scientific">Lentinula aciculospora</name>
    <dbReference type="NCBI Taxonomy" id="153920"/>
    <lineage>
        <taxon>Eukaryota</taxon>
        <taxon>Fungi</taxon>
        <taxon>Dikarya</taxon>
        <taxon>Basidiomycota</taxon>
        <taxon>Agaricomycotina</taxon>
        <taxon>Agaricomycetes</taxon>
        <taxon>Agaricomycetidae</taxon>
        <taxon>Agaricales</taxon>
        <taxon>Marasmiineae</taxon>
        <taxon>Omphalotaceae</taxon>
        <taxon>Lentinula</taxon>
    </lineage>
</organism>
<dbReference type="PROSITE" id="PS51675">
    <property type="entry name" value="SAM_MT_TRM10"/>
    <property type="match status" value="1"/>
</dbReference>
<name>A0A9W9ACX4_9AGAR</name>
<evidence type="ECO:0000256" key="7">
    <source>
        <dbReference type="ARBA" id="ARBA00032166"/>
    </source>
</evidence>
<dbReference type="GO" id="GO:0005634">
    <property type="term" value="C:nucleus"/>
    <property type="evidence" value="ECO:0007669"/>
    <property type="project" value="TreeGrafter"/>
</dbReference>
<evidence type="ECO:0000256" key="8">
    <source>
        <dbReference type="ARBA" id="ARBA00048434"/>
    </source>
</evidence>
<evidence type="ECO:0000313" key="12">
    <source>
        <dbReference type="Proteomes" id="UP001150266"/>
    </source>
</evidence>
<keyword evidence="3" id="KW-0489">Methyltransferase</keyword>
<evidence type="ECO:0000256" key="5">
    <source>
        <dbReference type="ARBA" id="ARBA00022691"/>
    </source>
</evidence>
<keyword evidence="4" id="KW-0808">Transferase</keyword>